<reference evidence="3" key="1">
    <citation type="submission" date="2017-03" db="EMBL/GenBank/DDBJ databases">
        <title>Phytopthora megakarya and P. palmivora, two closely related causual agents of cacao black pod achieved similar genome size and gene model numbers by different mechanisms.</title>
        <authorList>
            <person name="Ali S."/>
            <person name="Shao J."/>
            <person name="Larry D.J."/>
            <person name="Kronmiller B."/>
            <person name="Shen D."/>
            <person name="Strem M.D."/>
            <person name="Melnick R.L."/>
            <person name="Guiltinan M.J."/>
            <person name="Tyler B.M."/>
            <person name="Meinhardt L.W."/>
            <person name="Bailey B.A."/>
        </authorList>
    </citation>
    <scope>NUCLEOTIDE SEQUENCE [LARGE SCALE GENOMIC DNA]</scope>
    <source>
        <strain evidence="3">zdho120</strain>
    </source>
</reference>
<evidence type="ECO:0000313" key="2">
    <source>
        <dbReference type="EMBL" id="OWZ11601.1"/>
    </source>
</evidence>
<gene>
    <name evidence="2" type="ORF">PHMEG_00015354</name>
</gene>
<accession>A0A225W1H7</accession>
<organism evidence="2 3">
    <name type="scientific">Phytophthora megakarya</name>
    <dbReference type="NCBI Taxonomy" id="4795"/>
    <lineage>
        <taxon>Eukaryota</taxon>
        <taxon>Sar</taxon>
        <taxon>Stramenopiles</taxon>
        <taxon>Oomycota</taxon>
        <taxon>Peronosporomycetes</taxon>
        <taxon>Peronosporales</taxon>
        <taxon>Peronosporaceae</taxon>
        <taxon>Phytophthora</taxon>
    </lineage>
</organism>
<proteinExistence type="predicted"/>
<dbReference type="EMBL" id="NBNE01002080">
    <property type="protein sequence ID" value="OWZ11601.1"/>
    <property type="molecule type" value="Genomic_DNA"/>
</dbReference>
<dbReference type="Proteomes" id="UP000198211">
    <property type="component" value="Unassembled WGS sequence"/>
</dbReference>
<comment type="caution">
    <text evidence="2">The sequence shown here is derived from an EMBL/GenBank/DDBJ whole genome shotgun (WGS) entry which is preliminary data.</text>
</comment>
<protein>
    <submittedName>
        <fullName evidence="2">Uncharacterized protein</fullName>
    </submittedName>
</protein>
<dbReference type="AlphaFoldDB" id="A0A225W1H7"/>
<evidence type="ECO:0000256" key="1">
    <source>
        <dbReference type="SAM" id="MobiDB-lite"/>
    </source>
</evidence>
<feature type="region of interest" description="Disordered" evidence="1">
    <location>
        <begin position="1"/>
        <end position="25"/>
    </location>
</feature>
<evidence type="ECO:0000313" key="3">
    <source>
        <dbReference type="Proteomes" id="UP000198211"/>
    </source>
</evidence>
<keyword evidence="3" id="KW-1185">Reference proteome</keyword>
<name>A0A225W1H7_9STRA</name>
<sequence>MLMRTLAQGGPRINPKTCLSGRAPEEAGERAIDGEGLNIGLGSVVLEWRHRFGRQVAFAESPCRLMWQVGVKGNQLEHY</sequence>